<evidence type="ECO:0000256" key="1">
    <source>
        <dbReference type="SAM" id="Coils"/>
    </source>
</evidence>
<protein>
    <submittedName>
        <fullName evidence="5">Secreted protein containing DUF1549</fullName>
    </submittedName>
</protein>
<reference evidence="5 6" key="1">
    <citation type="journal article" date="2013" name="Mar. Genomics">
        <title>Expression of sulfatases in Rhodopirellula baltica and the diversity of sulfatases in the genus Rhodopirellula.</title>
        <authorList>
            <person name="Wegner C.E."/>
            <person name="Richter-Heitmann T."/>
            <person name="Klindworth A."/>
            <person name="Klockow C."/>
            <person name="Richter M."/>
            <person name="Achstetter T."/>
            <person name="Glockner F.O."/>
            <person name="Harder J."/>
        </authorList>
    </citation>
    <scope>NUCLEOTIDE SEQUENCE [LARGE SCALE GENOMIC DNA]</scope>
    <source>
        <strain evidence="5 6">SM41</strain>
    </source>
</reference>
<dbReference type="InterPro" id="IPR022655">
    <property type="entry name" value="DUF1553"/>
</dbReference>
<dbReference type="SUPFAM" id="SSF46626">
    <property type="entry name" value="Cytochrome c"/>
    <property type="match status" value="1"/>
</dbReference>
<keyword evidence="1" id="KW-0175">Coiled coil</keyword>
<feature type="domain" description="DUF1553" evidence="3">
    <location>
        <begin position="697"/>
        <end position="954"/>
    </location>
</feature>
<dbReference type="InterPro" id="IPR011429">
    <property type="entry name" value="Cyt_c_Planctomycete-type"/>
</dbReference>
<sequence>MKEHLVPFLCCLVIGLAVIPGVTWANESDATTVVSQTTEIRFNRDVRPILSDKCFACHGPDADNAAGGLRLDNEEDAIDFGAITPGDPDDSELVSRILSDDEDLLMPPVDAHKPLTAEERETLIRWIAQGAQYEAHWAYAPLHSSVDLKTDDWFDQLIRQKWAEEGVTPAPLADRVTLIRRISMDLTGIPPTIEEVDAFVNDESPEAYENLIDRLLSSQRYGERMAAYWLDLVRYADTVGYHGDQNISQWPYRDYVINAFHDNMPYDQFIREQLAGDLLPSPTTSQLVASGYNRLNQTTEEGGAQAKEYLAIYFADRVRNASQVFMGSTLGCAQCHDHKYDPFTAKDFYAFGAFFADIEERGVYSARSRPPLLKLPTEEQSRQIASLKNAINDAQQERDQLKQKLITELDHWTPPTEIGVDRVWVDDRQRPKRTHRGDWRYVSSESDPIQSGTASRFQTNEALVQHFIENAADRITVSPSTNFFAWVYLDPENPPKAIMLQFNDSKGWSHRAVWGSDDIVYGRNDEDWEGYRRMGALPPSGQWVRLQVDATEVGLLPQDTAKSKPKTTTVNGMAFTQFGGAAWWDEAGWNERTPDAVMSAWQTPKAERSDEQTKTLETFYLSLSAPLQEKNSRIVQLENELAKVERDVPTTVVSKSVKPRTIRILPRGNWMDDSGEVVDPAVPEFLGSLDTDQGRATRLDLAEWLCQEDNPLTARTMVNRLWNLMFGRGICTSVDDFGGQGTYPSNPDLLDALAIEFIQSGWDIKHIMRTIAMSEAYQLSSRSTAELDERDPYNDLFARQGRFRIDAEYVRDTALAVSGLLVEKVGGPSVRPYQPEGYYAQLNFPKRKYVADNNDSQYRRGVYTHWQRTFLHPMLKAFDAPSREECTAQRARSSTPLQSLTLLNDPSFVEAARVYATRVLTESTGDTEERIRWAYRNAISHAPDDETVELLAELYNNHLAHYEKSPESAKRLIVIGNTPPPADVEPTELAAWTSVTRTIFNLHETMMRY</sequence>
<feature type="domain" description="DUF1549" evidence="2">
    <location>
        <begin position="155"/>
        <end position="359"/>
    </location>
</feature>
<feature type="coiled-coil region" evidence="1">
    <location>
        <begin position="377"/>
        <end position="411"/>
    </location>
</feature>
<evidence type="ECO:0000259" key="2">
    <source>
        <dbReference type="Pfam" id="PF07583"/>
    </source>
</evidence>
<dbReference type="OrthoDB" id="127107at2"/>
<dbReference type="InterPro" id="IPR011444">
    <property type="entry name" value="DUF1549"/>
</dbReference>
<proteinExistence type="predicted"/>
<evidence type="ECO:0000313" key="5">
    <source>
        <dbReference type="EMBL" id="EMI58250.1"/>
    </source>
</evidence>
<dbReference type="InterPro" id="IPR036909">
    <property type="entry name" value="Cyt_c-like_dom_sf"/>
</dbReference>
<dbReference type="AlphaFoldDB" id="M5UA19"/>
<dbReference type="GO" id="GO:0020037">
    <property type="term" value="F:heme binding"/>
    <property type="evidence" value="ECO:0007669"/>
    <property type="project" value="InterPro"/>
</dbReference>
<dbReference type="PANTHER" id="PTHR35889">
    <property type="entry name" value="CYCLOINULO-OLIGOSACCHARIDE FRUCTANOTRANSFERASE-RELATED"/>
    <property type="match status" value="1"/>
</dbReference>
<keyword evidence="6" id="KW-1185">Reference proteome</keyword>
<dbReference type="RefSeq" id="WP_008673700.1">
    <property type="nucleotide sequence ID" value="NZ_ANOH01000030.1"/>
</dbReference>
<accession>M5UA19</accession>
<feature type="domain" description="Cytochrome C Planctomycete-type" evidence="4">
    <location>
        <begin position="54"/>
        <end position="110"/>
    </location>
</feature>
<name>M5UA19_9BACT</name>
<dbReference type="EMBL" id="ANOH01000030">
    <property type="protein sequence ID" value="EMI58250.1"/>
    <property type="molecule type" value="Genomic_DNA"/>
</dbReference>
<evidence type="ECO:0000259" key="3">
    <source>
        <dbReference type="Pfam" id="PF07587"/>
    </source>
</evidence>
<dbReference type="Proteomes" id="UP000011885">
    <property type="component" value="Unassembled WGS sequence"/>
</dbReference>
<gene>
    <name evidence="5" type="ORF">RSSM_00320</name>
</gene>
<dbReference type="GO" id="GO:0009055">
    <property type="term" value="F:electron transfer activity"/>
    <property type="evidence" value="ECO:0007669"/>
    <property type="project" value="InterPro"/>
</dbReference>
<dbReference type="Pfam" id="PF07583">
    <property type="entry name" value="PSCyt2"/>
    <property type="match status" value="1"/>
</dbReference>
<dbReference type="Pfam" id="PF07635">
    <property type="entry name" value="PSCyt1"/>
    <property type="match status" value="1"/>
</dbReference>
<dbReference type="Pfam" id="PF07587">
    <property type="entry name" value="PSD1"/>
    <property type="match status" value="1"/>
</dbReference>
<comment type="caution">
    <text evidence="5">The sequence shown here is derived from an EMBL/GenBank/DDBJ whole genome shotgun (WGS) entry which is preliminary data.</text>
</comment>
<evidence type="ECO:0000259" key="4">
    <source>
        <dbReference type="Pfam" id="PF07635"/>
    </source>
</evidence>
<organism evidence="5 6">
    <name type="scientific">Rhodopirellula sallentina SM41</name>
    <dbReference type="NCBI Taxonomy" id="1263870"/>
    <lineage>
        <taxon>Bacteria</taxon>
        <taxon>Pseudomonadati</taxon>
        <taxon>Planctomycetota</taxon>
        <taxon>Planctomycetia</taxon>
        <taxon>Pirellulales</taxon>
        <taxon>Pirellulaceae</taxon>
        <taxon>Rhodopirellula</taxon>
    </lineage>
</organism>
<dbReference type="PANTHER" id="PTHR35889:SF3">
    <property type="entry name" value="F-BOX DOMAIN-CONTAINING PROTEIN"/>
    <property type="match status" value="1"/>
</dbReference>
<evidence type="ECO:0000313" key="6">
    <source>
        <dbReference type="Proteomes" id="UP000011885"/>
    </source>
</evidence>
<dbReference type="PATRIC" id="fig|1263870.3.peg.350"/>